<evidence type="ECO:0000313" key="1">
    <source>
        <dbReference type="EMBL" id="KAF2252753.1"/>
    </source>
</evidence>
<reference evidence="1" key="1">
    <citation type="journal article" date="2020" name="Stud. Mycol.">
        <title>101 Dothideomycetes genomes: a test case for predicting lifestyles and emergence of pathogens.</title>
        <authorList>
            <person name="Haridas S."/>
            <person name="Albert R."/>
            <person name="Binder M."/>
            <person name="Bloem J."/>
            <person name="Labutti K."/>
            <person name="Salamov A."/>
            <person name="Andreopoulos B."/>
            <person name="Baker S."/>
            <person name="Barry K."/>
            <person name="Bills G."/>
            <person name="Bluhm B."/>
            <person name="Cannon C."/>
            <person name="Castanera R."/>
            <person name="Culley D."/>
            <person name="Daum C."/>
            <person name="Ezra D."/>
            <person name="Gonzalez J."/>
            <person name="Henrissat B."/>
            <person name="Kuo A."/>
            <person name="Liang C."/>
            <person name="Lipzen A."/>
            <person name="Lutzoni F."/>
            <person name="Magnuson J."/>
            <person name="Mondo S."/>
            <person name="Nolan M."/>
            <person name="Ohm R."/>
            <person name="Pangilinan J."/>
            <person name="Park H.-J."/>
            <person name="Ramirez L."/>
            <person name="Alfaro M."/>
            <person name="Sun H."/>
            <person name="Tritt A."/>
            <person name="Yoshinaga Y."/>
            <person name="Zwiers L.-H."/>
            <person name="Turgeon B."/>
            <person name="Goodwin S."/>
            <person name="Spatafora J."/>
            <person name="Crous P."/>
            <person name="Grigoriev I."/>
        </authorList>
    </citation>
    <scope>NUCLEOTIDE SEQUENCE</scope>
    <source>
        <strain evidence="1">CBS 122368</strain>
    </source>
</reference>
<sequence length="184" mass="20625">MDETSSNMTGRGCFDVVTEKSGTKSILMHGLALNFDKLTEITRLLNGGIHSISQQDVKTFLEIHLDATETSATISKRSYTGHEQDAPVSYLIQTYSQDDLLVCCLGVSCGFWSCRMYGVLLLRQPRARWRRLGLCFWETNSAHVGKVISTLTEFDDMFQQLVACRWTEFKGAYGEISKACGRAC</sequence>
<gene>
    <name evidence="1" type="ORF">BU26DRAFT_515210</name>
</gene>
<dbReference type="Proteomes" id="UP000800094">
    <property type="component" value="Unassembled WGS sequence"/>
</dbReference>
<proteinExistence type="predicted"/>
<dbReference type="RefSeq" id="XP_033687757.1">
    <property type="nucleotide sequence ID" value="XM_033828013.1"/>
</dbReference>
<organism evidence="1 2">
    <name type="scientific">Trematosphaeria pertusa</name>
    <dbReference type="NCBI Taxonomy" id="390896"/>
    <lineage>
        <taxon>Eukaryota</taxon>
        <taxon>Fungi</taxon>
        <taxon>Dikarya</taxon>
        <taxon>Ascomycota</taxon>
        <taxon>Pezizomycotina</taxon>
        <taxon>Dothideomycetes</taxon>
        <taxon>Pleosporomycetidae</taxon>
        <taxon>Pleosporales</taxon>
        <taxon>Massarineae</taxon>
        <taxon>Trematosphaeriaceae</taxon>
        <taxon>Trematosphaeria</taxon>
    </lineage>
</organism>
<dbReference type="GeneID" id="54581343"/>
<name>A0A6A6IT93_9PLEO</name>
<evidence type="ECO:0000313" key="2">
    <source>
        <dbReference type="Proteomes" id="UP000800094"/>
    </source>
</evidence>
<dbReference type="EMBL" id="ML987191">
    <property type="protein sequence ID" value="KAF2252753.1"/>
    <property type="molecule type" value="Genomic_DNA"/>
</dbReference>
<keyword evidence="2" id="KW-1185">Reference proteome</keyword>
<dbReference type="AlphaFoldDB" id="A0A6A6IT93"/>
<accession>A0A6A6IT93</accession>
<protein>
    <submittedName>
        <fullName evidence="1">Uncharacterized protein</fullName>
    </submittedName>
</protein>